<reference evidence="1 2" key="1">
    <citation type="submission" date="2013-01" db="EMBL/GenBank/DDBJ databases">
        <authorList>
            <person name="Harkins D.M."/>
            <person name="Durkin A.S."/>
            <person name="Brinkac L.M."/>
            <person name="Haft D.H."/>
            <person name="Selengut J.D."/>
            <person name="Sanka R."/>
            <person name="DePew J."/>
            <person name="Purushe J."/>
            <person name="Tulsiani S.M."/>
            <person name="Graham G.C."/>
            <person name="Burns M.-A."/>
            <person name="Dohnt M.F."/>
            <person name="Smythe L.D."/>
            <person name="McKay D.B."/>
            <person name="Craig S.B."/>
            <person name="Vinetz J.M."/>
            <person name="Sutton G.G."/>
            <person name="Nierman W.C."/>
            <person name="Fouts D.E."/>
        </authorList>
    </citation>
    <scope>NUCLEOTIDE SEQUENCE [LARGE SCALE GENOMIC DNA]</scope>
    <source>
        <strain evidence="1 2">LT2116</strain>
    </source>
</reference>
<evidence type="ECO:0000313" key="1">
    <source>
        <dbReference type="EMBL" id="EMF81298.1"/>
    </source>
</evidence>
<name>M3EJR0_9LEPT</name>
<dbReference type="EMBL" id="AHOR02000035">
    <property type="protein sequence ID" value="EMF81298.1"/>
    <property type="molecule type" value="Genomic_DNA"/>
</dbReference>
<organism evidence="1 2">
    <name type="scientific">Leptospira weilii serovar Topaz str. LT2116</name>
    <dbReference type="NCBI Taxonomy" id="1088540"/>
    <lineage>
        <taxon>Bacteria</taxon>
        <taxon>Pseudomonadati</taxon>
        <taxon>Spirochaetota</taxon>
        <taxon>Spirochaetia</taxon>
        <taxon>Leptospirales</taxon>
        <taxon>Leptospiraceae</taxon>
        <taxon>Leptospira</taxon>
    </lineage>
</organism>
<comment type="caution">
    <text evidence="1">The sequence shown here is derived from an EMBL/GenBank/DDBJ whole genome shotgun (WGS) entry which is preliminary data.</text>
</comment>
<dbReference type="NCBIfam" id="NF047435">
    <property type="entry name" value="LA_2272_fam_lipo"/>
    <property type="match status" value="1"/>
</dbReference>
<dbReference type="NCBIfam" id="NF047436">
    <property type="entry name" value="LA_2272_repeat"/>
    <property type="match status" value="2"/>
</dbReference>
<protein>
    <recommendedName>
        <fullName evidence="3">PPE family protein</fullName>
    </recommendedName>
</protein>
<accession>M3EJR0</accession>
<evidence type="ECO:0000313" key="2">
    <source>
        <dbReference type="Proteomes" id="UP000011770"/>
    </source>
</evidence>
<evidence type="ECO:0008006" key="3">
    <source>
        <dbReference type="Google" id="ProtNLM"/>
    </source>
</evidence>
<sequence length="228" mass="25022">MIRTFIHSIFLILFCFMNFDCGLALTTEATLKLPPQTKVEILRVNLLYGETNRMYGINLGIVNSITERLIGAQLEIVNGAEEGTGIQIGAINNAKPSFVLLKIGIFNLNFFLDSGRPLPEDTQESIERRIKGDLALSIGVANLASGRVNVGLFNYGYGLNAGLVNWNAEYSGVSIGAVNIGEKENFQIGILNFCKEGLLPFMFVVNYCLPTPIKNPTANENRSDPETQ</sequence>
<dbReference type="Proteomes" id="UP000011770">
    <property type="component" value="Unassembled WGS sequence"/>
</dbReference>
<gene>
    <name evidence="1" type="ORF">LEP1GSC188_4933</name>
</gene>
<dbReference type="InterPro" id="IPR058093">
    <property type="entry name" value="LA_2272-like"/>
</dbReference>
<dbReference type="AlphaFoldDB" id="M3EJR0"/>
<proteinExistence type="predicted"/>